<accession>A0A2V1DXC6</accession>
<dbReference type="OrthoDB" id="3790293at2759"/>
<keyword evidence="4" id="KW-1185">Reference proteome</keyword>
<dbReference type="EMBL" id="KZ805336">
    <property type="protein sequence ID" value="PVI03008.1"/>
    <property type="molecule type" value="Genomic_DNA"/>
</dbReference>
<dbReference type="Proteomes" id="UP000244855">
    <property type="component" value="Unassembled WGS sequence"/>
</dbReference>
<name>A0A2V1DXC6_9PLEO</name>
<feature type="signal peptide" evidence="2">
    <location>
        <begin position="1"/>
        <end position="19"/>
    </location>
</feature>
<keyword evidence="2" id="KW-0732">Signal</keyword>
<evidence type="ECO:0000256" key="1">
    <source>
        <dbReference type="SAM" id="MobiDB-lite"/>
    </source>
</evidence>
<proteinExistence type="predicted"/>
<feature type="region of interest" description="Disordered" evidence="1">
    <location>
        <begin position="117"/>
        <end position="264"/>
    </location>
</feature>
<reference evidence="3 4" key="1">
    <citation type="journal article" date="2018" name="Sci. Rep.">
        <title>Comparative genomics provides insights into the lifestyle and reveals functional heterogeneity of dark septate endophytic fungi.</title>
        <authorList>
            <person name="Knapp D.G."/>
            <person name="Nemeth J.B."/>
            <person name="Barry K."/>
            <person name="Hainaut M."/>
            <person name="Henrissat B."/>
            <person name="Johnson J."/>
            <person name="Kuo A."/>
            <person name="Lim J.H.P."/>
            <person name="Lipzen A."/>
            <person name="Nolan M."/>
            <person name="Ohm R.A."/>
            <person name="Tamas L."/>
            <person name="Grigoriev I.V."/>
            <person name="Spatafora J.W."/>
            <person name="Nagy L.G."/>
            <person name="Kovacs G.M."/>
        </authorList>
    </citation>
    <scope>NUCLEOTIDE SEQUENCE [LARGE SCALE GENOMIC DNA]</scope>
    <source>
        <strain evidence="3 4">DSE2036</strain>
    </source>
</reference>
<feature type="chain" id="PRO_5015923809" evidence="2">
    <location>
        <begin position="20"/>
        <end position="481"/>
    </location>
</feature>
<sequence length="481" mass="51666">MRIFGPAIILGATLELAFAEVICDPQSLHYRRKIVPEAERVDIFNTITQLCASTERSSLDSTSGTTFFAIVGKEDTLGRDGCEAQFKSIVEECIFSKNTGGGNVSNEGFQFKVSTDTSKLAANSPRALGSSNKNTKPQKPETKPNKPATKPNTPAADPSPKPGKASPAPGKASPAPGKASPAPGKASPKPSTESPTPGKAASTSPCDPSKKKQKPASKTKTGAIRRFISKLFGRASNSGPSETQPNTSPACASEDPPKRPAVIQKMGPEWGADTYYGRQGWPATKQTITDQELYWSARDAYDAIKKKGPTSPILVAALFVPAKGVWFGTIPRGDRAAATMKEKLEQRAPVLNSYIGEKTIINTEKSQTLYHAEDMAMYYALANGAGTGPEGKFPIGSRILNYGIIERRGYPWQLHPCDHDTAEANKQDPKFPGNTRPDCASTIDKMQITIVPEVPTALRRYLAELDSVEDAAINSHEFKAV</sequence>
<protein>
    <submittedName>
        <fullName evidence="3">Uncharacterized protein</fullName>
    </submittedName>
</protein>
<organism evidence="3 4">
    <name type="scientific">Periconia macrospinosa</name>
    <dbReference type="NCBI Taxonomy" id="97972"/>
    <lineage>
        <taxon>Eukaryota</taxon>
        <taxon>Fungi</taxon>
        <taxon>Dikarya</taxon>
        <taxon>Ascomycota</taxon>
        <taxon>Pezizomycotina</taxon>
        <taxon>Dothideomycetes</taxon>
        <taxon>Pleosporomycetidae</taxon>
        <taxon>Pleosporales</taxon>
        <taxon>Massarineae</taxon>
        <taxon>Periconiaceae</taxon>
        <taxon>Periconia</taxon>
    </lineage>
</organism>
<evidence type="ECO:0000256" key="2">
    <source>
        <dbReference type="SAM" id="SignalP"/>
    </source>
</evidence>
<feature type="compositionally biased region" description="Low complexity" evidence="1">
    <location>
        <begin position="145"/>
        <end position="191"/>
    </location>
</feature>
<feature type="compositionally biased region" description="Polar residues" evidence="1">
    <location>
        <begin position="235"/>
        <end position="250"/>
    </location>
</feature>
<gene>
    <name evidence="3" type="ORF">DM02DRAFT_726793</name>
</gene>
<dbReference type="AlphaFoldDB" id="A0A2V1DXC6"/>
<evidence type="ECO:0000313" key="3">
    <source>
        <dbReference type="EMBL" id="PVI03008.1"/>
    </source>
</evidence>
<evidence type="ECO:0000313" key="4">
    <source>
        <dbReference type="Proteomes" id="UP000244855"/>
    </source>
</evidence>